<feature type="domain" description="DUF5000" evidence="1">
    <location>
        <begin position="238"/>
        <end position="380"/>
    </location>
</feature>
<dbReference type="EMBL" id="JAERTY010000010">
    <property type="protein sequence ID" value="MBL1410670.1"/>
    <property type="molecule type" value="Genomic_DNA"/>
</dbReference>
<comment type="caution">
    <text evidence="2">The sequence shown here is derived from an EMBL/GenBank/DDBJ whole genome shotgun (WGS) entry which is preliminary data.</text>
</comment>
<protein>
    <recommendedName>
        <fullName evidence="1">DUF5000 domain-containing protein</fullName>
    </recommendedName>
</protein>
<name>A0ABS1R824_9SPHI</name>
<sequence length="391" mass="44457">MDSTYAEFLEGGEKIYISKADSLKAFVGRDRIQLQWLLISDPKVRKYKVYWNNRADSVEGELNKTENIDTVKVMVSNLPEGSYNFEVLQYDNKGNTSIRTEVVGRSYGALYAGSLYNRSYKLINREGSDVEVLWGPADETLESVEVQYIDNKNMTRTLVFPASDELSIIPDFPQGGQFTYKSYYVPDTLFVDKFSSPAEQFEEVLSEKESDKAKFKHYPLPTDTYQPLFDSWGIKNLWDGISNHVDHIFYVSENAPNLKLPNWFTINLGEKKTLSKVRVNQLSHADAWLFSSGAPKTYEIYGSNDPNSDGSFDGWHLLGSYESVKPSNSAGLTAEDIAVGRVGEYQTFVGNIDQYQYIRFKVNSTWGGVMNVMLSELTFYEIGSTFKKIIK</sequence>
<gene>
    <name evidence="2" type="ORF">JKG61_18065</name>
</gene>
<dbReference type="Pfam" id="PF16391">
    <property type="entry name" value="DUF5000"/>
    <property type="match status" value="1"/>
</dbReference>
<evidence type="ECO:0000259" key="1">
    <source>
        <dbReference type="Pfam" id="PF16391"/>
    </source>
</evidence>
<dbReference type="Gene3D" id="2.60.40.10">
    <property type="entry name" value="Immunoglobulins"/>
    <property type="match status" value="1"/>
</dbReference>
<organism evidence="2 3">
    <name type="scientific">Sphingobacterium faecale</name>
    <dbReference type="NCBI Taxonomy" id="2803775"/>
    <lineage>
        <taxon>Bacteria</taxon>
        <taxon>Pseudomonadati</taxon>
        <taxon>Bacteroidota</taxon>
        <taxon>Sphingobacteriia</taxon>
        <taxon>Sphingobacteriales</taxon>
        <taxon>Sphingobacteriaceae</taxon>
        <taxon>Sphingobacterium</taxon>
    </lineage>
</organism>
<dbReference type="Proteomes" id="UP000625283">
    <property type="component" value="Unassembled WGS sequence"/>
</dbReference>
<evidence type="ECO:0000313" key="2">
    <source>
        <dbReference type="EMBL" id="MBL1410670.1"/>
    </source>
</evidence>
<dbReference type="Pfam" id="PF16389">
    <property type="entry name" value="DUF4998"/>
    <property type="match status" value="1"/>
</dbReference>
<keyword evidence="3" id="KW-1185">Reference proteome</keyword>
<dbReference type="InterPro" id="IPR008979">
    <property type="entry name" value="Galactose-bd-like_sf"/>
</dbReference>
<dbReference type="RefSeq" id="WP_202104362.1">
    <property type="nucleotide sequence ID" value="NZ_JAERTY010000010.1"/>
</dbReference>
<accession>A0ABS1R824</accession>
<dbReference type="Gene3D" id="2.60.120.260">
    <property type="entry name" value="Galactose-binding domain-like"/>
    <property type="match status" value="1"/>
</dbReference>
<evidence type="ECO:0000313" key="3">
    <source>
        <dbReference type="Proteomes" id="UP000625283"/>
    </source>
</evidence>
<reference evidence="2 3" key="1">
    <citation type="submission" date="2021-01" db="EMBL/GenBank/DDBJ databases">
        <title>C459-1 draft genome sequence.</title>
        <authorList>
            <person name="Zhang X.-F."/>
        </authorList>
    </citation>
    <scope>NUCLEOTIDE SEQUENCE [LARGE SCALE GENOMIC DNA]</scope>
    <source>
        <strain evidence="3">C459-1</strain>
    </source>
</reference>
<dbReference type="InterPro" id="IPR032164">
    <property type="entry name" value="DUF5000"/>
</dbReference>
<dbReference type="SUPFAM" id="SSF49785">
    <property type="entry name" value="Galactose-binding domain-like"/>
    <property type="match status" value="1"/>
</dbReference>
<proteinExistence type="predicted"/>
<dbReference type="InterPro" id="IPR013783">
    <property type="entry name" value="Ig-like_fold"/>
</dbReference>